<evidence type="ECO:0000256" key="1">
    <source>
        <dbReference type="ARBA" id="ARBA00004251"/>
    </source>
</evidence>
<feature type="binding site" evidence="21">
    <location>
        <position position="381"/>
    </location>
    <ligand>
        <name>ATP</name>
        <dbReference type="ChEBI" id="CHEBI:30616"/>
    </ligand>
</feature>
<evidence type="ECO:0000256" key="22">
    <source>
        <dbReference type="SAM" id="Phobius"/>
    </source>
</evidence>
<organism evidence="25 26">
    <name type="scientific">Crotalaria pallida</name>
    <name type="common">Smooth rattlebox</name>
    <name type="synonym">Crotalaria striata</name>
    <dbReference type="NCBI Taxonomy" id="3830"/>
    <lineage>
        <taxon>Eukaryota</taxon>
        <taxon>Viridiplantae</taxon>
        <taxon>Streptophyta</taxon>
        <taxon>Embryophyta</taxon>
        <taxon>Tracheophyta</taxon>
        <taxon>Spermatophyta</taxon>
        <taxon>Magnoliopsida</taxon>
        <taxon>eudicotyledons</taxon>
        <taxon>Gunneridae</taxon>
        <taxon>Pentapetalae</taxon>
        <taxon>rosids</taxon>
        <taxon>fabids</taxon>
        <taxon>Fabales</taxon>
        <taxon>Fabaceae</taxon>
        <taxon>Papilionoideae</taxon>
        <taxon>50 kb inversion clade</taxon>
        <taxon>genistoids sensu lato</taxon>
        <taxon>core genistoids</taxon>
        <taxon>Crotalarieae</taxon>
        <taxon>Crotalaria</taxon>
    </lineage>
</organism>
<feature type="signal peptide" evidence="23">
    <location>
        <begin position="1"/>
        <end position="19"/>
    </location>
</feature>
<protein>
    <recommendedName>
        <fullName evidence="5">non-specific serine/threonine protein kinase</fullName>
        <ecNumber evidence="5">2.7.11.1</ecNumber>
    </recommendedName>
</protein>
<evidence type="ECO:0000256" key="13">
    <source>
        <dbReference type="ARBA" id="ARBA00022777"/>
    </source>
</evidence>
<evidence type="ECO:0000256" key="2">
    <source>
        <dbReference type="ARBA" id="ARBA00007606"/>
    </source>
</evidence>
<dbReference type="EC" id="2.7.11.1" evidence="5"/>
<dbReference type="GO" id="GO:0005886">
    <property type="term" value="C:plasma membrane"/>
    <property type="evidence" value="ECO:0007669"/>
    <property type="project" value="UniProtKB-SubCell"/>
</dbReference>
<keyword evidence="18" id="KW-0464">Manganese</keyword>
<name>A0AAN9EPC3_CROPI</name>
<dbReference type="InterPro" id="IPR017441">
    <property type="entry name" value="Protein_kinase_ATP_BS"/>
</dbReference>
<evidence type="ECO:0000313" key="25">
    <source>
        <dbReference type="EMBL" id="KAK7260011.1"/>
    </source>
</evidence>
<accession>A0AAN9EPC3</accession>
<dbReference type="SUPFAM" id="SSF56112">
    <property type="entry name" value="Protein kinase-like (PK-like)"/>
    <property type="match status" value="1"/>
</dbReference>
<dbReference type="InterPro" id="IPR013320">
    <property type="entry name" value="ConA-like_dom_sf"/>
</dbReference>
<dbReference type="GO" id="GO:0004674">
    <property type="term" value="F:protein serine/threonine kinase activity"/>
    <property type="evidence" value="ECO:0007669"/>
    <property type="project" value="UniProtKB-KW"/>
</dbReference>
<comment type="similarity">
    <text evidence="3">In the N-terminal section; belongs to the leguminous lectin family.</text>
</comment>
<dbReference type="CDD" id="cd06899">
    <property type="entry name" value="lectin_legume_LecRK_Arcelin_ConA"/>
    <property type="match status" value="1"/>
</dbReference>
<evidence type="ECO:0000256" key="16">
    <source>
        <dbReference type="ARBA" id="ARBA00023136"/>
    </source>
</evidence>
<evidence type="ECO:0000256" key="21">
    <source>
        <dbReference type="PROSITE-ProRule" id="PRU10141"/>
    </source>
</evidence>
<keyword evidence="7" id="KW-0723">Serine/threonine-protein kinase</keyword>
<evidence type="ECO:0000256" key="7">
    <source>
        <dbReference type="ARBA" id="ARBA00022527"/>
    </source>
</evidence>
<keyword evidence="10 23" id="KW-0732">Signal</keyword>
<evidence type="ECO:0000256" key="12">
    <source>
        <dbReference type="ARBA" id="ARBA00022741"/>
    </source>
</evidence>
<keyword evidence="16 22" id="KW-0472">Membrane</keyword>
<evidence type="ECO:0000256" key="8">
    <source>
        <dbReference type="ARBA" id="ARBA00022679"/>
    </source>
</evidence>
<evidence type="ECO:0000313" key="26">
    <source>
        <dbReference type="Proteomes" id="UP001372338"/>
    </source>
</evidence>
<keyword evidence="17" id="KW-0675">Receptor</keyword>
<dbReference type="InterPro" id="IPR000719">
    <property type="entry name" value="Prot_kinase_dom"/>
</dbReference>
<dbReference type="Pfam" id="PF00069">
    <property type="entry name" value="Pkinase"/>
    <property type="match status" value="1"/>
</dbReference>
<dbReference type="InterPro" id="IPR008271">
    <property type="entry name" value="Ser/Thr_kinase_AS"/>
</dbReference>
<evidence type="ECO:0000256" key="5">
    <source>
        <dbReference type="ARBA" id="ARBA00012513"/>
    </source>
</evidence>
<evidence type="ECO:0000256" key="11">
    <source>
        <dbReference type="ARBA" id="ARBA00022734"/>
    </source>
</evidence>
<keyword evidence="13" id="KW-0418">Kinase</keyword>
<dbReference type="FunFam" id="3.30.200.20:FF:000178">
    <property type="entry name" value="serine/threonine-protein kinase PBS1-like"/>
    <property type="match status" value="1"/>
</dbReference>
<dbReference type="Gene3D" id="3.30.200.20">
    <property type="entry name" value="Phosphorylase Kinase, domain 1"/>
    <property type="match status" value="1"/>
</dbReference>
<dbReference type="InterPro" id="IPR050528">
    <property type="entry name" value="L-type_Lectin-RKs"/>
</dbReference>
<feature type="chain" id="PRO_5042949596" description="non-specific serine/threonine protein kinase" evidence="23">
    <location>
        <begin position="20"/>
        <end position="670"/>
    </location>
</feature>
<evidence type="ECO:0000256" key="3">
    <source>
        <dbReference type="ARBA" id="ARBA00008536"/>
    </source>
</evidence>
<dbReference type="Gene3D" id="1.10.510.10">
    <property type="entry name" value="Transferase(Phosphotransferase) domain 1"/>
    <property type="match status" value="1"/>
</dbReference>
<keyword evidence="9 22" id="KW-0812">Transmembrane</keyword>
<dbReference type="InterPro" id="IPR001220">
    <property type="entry name" value="Legume_lectin_dom"/>
</dbReference>
<dbReference type="CDD" id="cd14066">
    <property type="entry name" value="STKc_IRAK"/>
    <property type="match status" value="1"/>
</dbReference>
<evidence type="ECO:0000256" key="4">
    <source>
        <dbReference type="ARBA" id="ARBA00010217"/>
    </source>
</evidence>
<evidence type="ECO:0000256" key="15">
    <source>
        <dbReference type="ARBA" id="ARBA00022989"/>
    </source>
</evidence>
<dbReference type="PANTHER" id="PTHR27007">
    <property type="match status" value="1"/>
</dbReference>
<evidence type="ECO:0000256" key="23">
    <source>
        <dbReference type="SAM" id="SignalP"/>
    </source>
</evidence>
<reference evidence="25 26" key="1">
    <citation type="submission" date="2024-01" db="EMBL/GenBank/DDBJ databases">
        <title>The genomes of 5 underutilized Papilionoideae crops provide insights into root nodulation and disease resistanc.</title>
        <authorList>
            <person name="Yuan L."/>
        </authorList>
    </citation>
    <scope>NUCLEOTIDE SEQUENCE [LARGE SCALE GENOMIC DNA]</scope>
    <source>
        <strain evidence="25">ZHUSHIDOU_FW_LH</strain>
        <tissue evidence="25">Leaf</tissue>
    </source>
</reference>
<dbReference type="AlphaFoldDB" id="A0AAN9EPC3"/>
<dbReference type="SMART" id="SM00220">
    <property type="entry name" value="S_TKc"/>
    <property type="match status" value="1"/>
</dbReference>
<evidence type="ECO:0000256" key="17">
    <source>
        <dbReference type="ARBA" id="ARBA00023170"/>
    </source>
</evidence>
<comment type="catalytic activity">
    <reaction evidence="19">
        <text>L-threonyl-[protein] + ATP = O-phospho-L-threonyl-[protein] + ADP + H(+)</text>
        <dbReference type="Rhea" id="RHEA:46608"/>
        <dbReference type="Rhea" id="RHEA-COMP:11060"/>
        <dbReference type="Rhea" id="RHEA-COMP:11605"/>
        <dbReference type="ChEBI" id="CHEBI:15378"/>
        <dbReference type="ChEBI" id="CHEBI:30013"/>
        <dbReference type="ChEBI" id="CHEBI:30616"/>
        <dbReference type="ChEBI" id="CHEBI:61977"/>
        <dbReference type="ChEBI" id="CHEBI:456216"/>
        <dbReference type="EC" id="2.7.11.1"/>
    </reaction>
</comment>
<dbReference type="InterPro" id="IPR011009">
    <property type="entry name" value="Kinase-like_dom_sf"/>
</dbReference>
<dbReference type="Gene3D" id="2.60.120.200">
    <property type="match status" value="1"/>
</dbReference>
<evidence type="ECO:0000256" key="19">
    <source>
        <dbReference type="ARBA" id="ARBA00047899"/>
    </source>
</evidence>
<keyword evidence="26" id="KW-1185">Reference proteome</keyword>
<dbReference type="SUPFAM" id="SSF49899">
    <property type="entry name" value="Concanavalin A-like lectins/glucanases"/>
    <property type="match status" value="1"/>
</dbReference>
<dbReference type="PROSITE" id="PS50011">
    <property type="entry name" value="PROTEIN_KINASE_DOM"/>
    <property type="match status" value="1"/>
</dbReference>
<dbReference type="PROSITE" id="PS00108">
    <property type="entry name" value="PROTEIN_KINASE_ST"/>
    <property type="match status" value="1"/>
</dbReference>
<keyword evidence="11" id="KW-0430">Lectin</keyword>
<evidence type="ECO:0000256" key="9">
    <source>
        <dbReference type="ARBA" id="ARBA00022692"/>
    </source>
</evidence>
<evidence type="ECO:0000256" key="6">
    <source>
        <dbReference type="ARBA" id="ARBA00022475"/>
    </source>
</evidence>
<dbReference type="Pfam" id="PF00139">
    <property type="entry name" value="Lectin_legB"/>
    <property type="match status" value="1"/>
</dbReference>
<keyword evidence="14 21" id="KW-0067">ATP-binding</keyword>
<comment type="similarity">
    <text evidence="2">Belongs to the leguminous lectin family.</text>
</comment>
<dbReference type="GO" id="GO:0030246">
    <property type="term" value="F:carbohydrate binding"/>
    <property type="evidence" value="ECO:0007669"/>
    <property type="project" value="UniProtKB-KW"/>
</dbReference>
<sequence>MAAATLFGFLIFSIHLVIAATQPFVFHGFSNNKTNLTLEGRSKLKPFGLLELTKREKNVIGHAFYDKPIQMFEKTNSSLQPNVITSFSTSFVFSIVPPSNGPGGFGLAFTIAPSKQFLGASGDHFLGLFNSSNDGSPSNHIFAVEFDTVNGHKAESDTEGNHVGVNINGMHSENKEPVAYFKKGSESNKEEFSLEKVDAVQTWIEYDGEKGILNVTVAPISVTRPSKPLISAAINLTNVMKETMYVGFSASTGQKRASSHYILGWSFSVNGAAPSLNISQLPKPPSKEKDSSFPWVKFAIGFLSALTFTLLCLLLFVTLYKRYMRFQALEDWEQDCPHRFRYRDLHLATKGFKESLLIGIGGFGSVYKGVLPITGTEVAVKRIMSGPMKGMREFAAEIESLGRLRHKNLVNLQGWCKHKNDLLLIYDYIPNGSLDSLLFNNEGNFALDWDQRFNILKGIAAGLLYLHEEWEQVVIHRDVKSSNILIDGDMNARLGDFGLARLYNHDQVSHTTSVVGTVGYMAPELSRTGKASTCSDVYAYGVLLLEVATGTRPVTPGQLFLVDWVIENYHDGQILEVVDPKLGSSYVEEEVELVLKLGLLCTLYKEDYRPTMKEVTRYLNFDDPFPDFADWNHYDSQRTKMSLSFLGVMSSDTTTSSYNFSSIGSSTFCK</sequence>
<evidence type="ECO:0000259" key="24">
    <source>
        <dbReference type="PROSITE" id="PS50011"/>
    </source>
</evidence>
<comment type="catalytic activity">
    <reaction evidence="20">
        <text>L-seryl-[protein] + ATP = O-phospho-L-seryl-[protein] + ADP + H(+)</text>
        <dbReference type="Rhea" id="RHEA:17989"/>
        <dbReference type="Rhea" id="RHEA-COMP:9863"/>
        <dbReference type="Rhea" id="RHEA-COMP:11604"/>
        <dbReference type="ChEBI" id="CHEBI:15378"/>
        <dbReference type="ChEBI" id="CHEBI:29999"/>
        <dbReference type="ChEBI" id="CHEBI:30616"/>
        <dbReference type="ChEBI" id="CHEBI:83421"/>
        <dbReference type="ChEBI" id="CHEBI:456216"/>
        <dbReference type="EC" id="2.7.11.1"/>
    </reaction>
</comment>
<dbReference type="EMBL" id="JAYWIO010000005">
    <property type="protein sequence ID" value="KAK7260011.1"/>
    <property type="molecule type" value="Genomic_DNA"/>
</dbReference>
<feature type="domain" description="Protein kinase" evidence="24">
    <location>
        <begin position="352"/>
        <end position="626"/>
    </location>
</feature>
<evidence type="ECO:0000256" key="10">
    <source>
        <dbReference type="ARBA" id="ARBA00022729"/>
    </source>
</evidence>
<comment type="subcellular location">
    <subcellularLocation>
        <location evidence="1">Cell membrane</location>
        <topology evidence="1">Single-pass type I membrane protein</topology>
    </subcellularLocation>
</comment>
<evidence type="ECO:0000256" key="20">
    <source>
        <dbReference type="ARBA" id="ARBA00048679"/>
    </source>
</evidence>
<dbReference type="GO" id="GO:0005524">
    <property type="term" value="F:ATP binding"/>
    <property type="evidence" value="ECO:0007669"/>
    <property type="project" value="UniProtKB-UniRule"/>
</dbReference>
<comment type="caution">
    <text evidence="25">The sequence shown here is derived from an EMBL/GenBank/DDBJ whole genome shotgun (WGS) entry which is preliminary data.</text>
</comment>
<proteinExistence type="inferred from homology"/>
<gene>
    <name evidence="25" type="ORF">RIF29_25699</name>
</gene>
<dbReference type="FunFam" id="2.60.120.200:FF:000096">
    <property type="entry name" value="L-type lectin-domain containing receptor kinase V.9"/>
    <property type="match status" value="1"/>
</dbReference>
<keyword evidence="15 22" id="KW-1133">Transmembrane helix</keyword>
<comment type="similarity">
    <text evidence="4">In the C-terminal section; belongs to the protein kinase superfamily. Ser/Thr protein kinase family.</text>
</comment>
<evidence type="ECO:0000256" key="18">
    <source>
        <dbReference type="ARBA" id="ARBA00023211"/>
    </source>
</evidence>
<keyword evidence="6" id="KW-1003">Cell membrane</keyword>
<feature type="transmembrane region" description="Helical" evidence="22">
    <location>
        <begin position="295"/>
        <end position="320"/>
    </location>
</feature>
<dbReference type="Proteomes" id="UP001372338">
    <property type="component" value="Unassembled WGS sequence"/>
</dbReference>
<evidence type="ECO:0000256" key="14">
    <source>
        <dbReference type="ARBA" id="ARBA00022840"/>
    </source>
</evidence>
<keyword evidence="12 21" id="KW-0547">Nucleotide-binding</keyword>
<dbReference type="FunFam" id="1.10.510.10:FF:000108">
    <property type="entry name" value="L-type lectin-domain containing receptor kinase S.4"/>
    <property type="match status" value="1"/>
</dbReference>
<dbReference type="PROSITE" id="PS00107">
    <property type="entry name" value="PROTEIN_KINASE_ATP"/>
    <property type="match status" value="1"/>
</dbReference>
<keyword evidence="8" id="KW-0808">Transferase</keyword>